<sequence length="72" mass="7985">MAGHWQDLSQGQRRMIVGLAVAETAFKAVMLIDLKRRQASEVRGPKWLWASTALVNSAGLLPAAYFLFGRVK</sequence>
<keyword evidence="3" id="KW-1185">Reference proteome</keyword>
<feature type="transmembrane region" description="Helical" evidence="1">
    <location>
        <begin position="46"/>
        <end position="68"/>
    </location>
</feature>
<protein>
    <recommendedName>
        <fullName evidence="4">DUF5652 domain-containing protein</fullName>
    </recommendedName>
</protein>
<feature type="transmembrane region" description="Helical" evidence="1">
    <location>
        <begin position="15"/>
        <end position="34"/>
    </location>
</feature>
<dbReference type="RefSeq" id="WP_189329895.1">
    <property type="nucleotide sequence ID" value="NZ_AP023356.1"/>
</dbReference>
<keyword evidence="1" id="KW-1133">Transmembrane helix</keyword>
<dbReference type="Proteomes" id="UP000676967">
    <property type="component" value="Chromosome"/>
</dbReference>
<accession>A0ABM7M739</accession>
<gene>
    <name evidence="2" type="ORF">Aiant_81420</name>
</gene>
<reference evidence="2 3" key="1">
    <citation type="submission" date="2020-08" db="EMBL/GenBank/DDBJ databases">
        <title>Whole genome shotgun sequence of Actinoplanes ianthinogenes NBRC 13996.</title>
        <authorList>
            <person name="Komaki H."/>
            <person name="Tamura T."/>
        </authorList>
    </citation>
    <scope>NUCLEOTIDE SEQUENCE [LARGE SCALE GENOMIC DNA]</scope>
    <source>
        <strain evidence="2 3">NBRC 13996</strain>
    </source>
</reference>
<keyword evidence="1" id="KW-0812">Transmembrane</keyword>
<dbReference type="EMBL" id="AP023356">
    <property type="protein sequence ID" value="BCJ47485.1"/>
    <property type="molecule type" value="Genomic_DNA"/>
</dbReference>
<evidence type="ECO:0008006" key="4">
    <source>
        <dbReference type="Google" id="ProtNLM"/>
    </source>
</evidence>
<evidence type="ECO:0000313" key="2">
    <source>
        <dbReference type="EMBL" id="BCJ47485.1"/>
    </source>
</evidence>
<proteinExistence type="predicted"/>
<name>A0ABM7M739_9ACTN</name>
<keyword evidence="1" id="KW-0472">Membrane</keyword>
<evidence type="ECO:0000256" key="1">
    <source>
        <dbReference type="SAM" id="Phobius"/>
    </source>
</evidence>
<evidence type="ECO:0000313" key="3">
    <source>
        <dbReference type="Proteomes" id="UP000676967"/>
    </source>
</evidence>
<organism evidence="2 3">
    <name type="scientific">Actinoplanes ianthinogenes</name>
    <dbReference type="NCBI Taxonomy" id="122358"/>
    <lineage>
        <taxon>Bacteria</taxon>
        <taxon>Bacillati</taxon>
        <taxon>Actinomycetota</taxon>
        <taxon>Actinomycetes</taxon>
        <taxon>Micromonosporales</taxon>
        <taxon>Micromonosporaceae</taxon>
        <taxon>Actinoplanes</taxon>
    </lineage>
</organism>